<keyword evidence="6" id="KW-1185">Reference proteome</keyword>
<evidence type="ECO:0000313" key="5">
    <source>
        <dbReference type="EMBL" id="QBD79679.1"/>
    </source>
</evidence>
<dbReference type="GO" id="GO:0003700">
    <property type="term" value="F:DNA-binding transcription factor activity"/>
    <property type="evidence" value="ECO:0007669"/>
    <property type="project" value="InterPro"/>
</dbReference>
<accession>A0A4P6JVI3</accession>
<evidence type="ECO:0000256" key="2">
    <source>
        <dbReference type="ARBA" id="ARBA00023125"/>
    </source>
</evidence>
<dbReference type="PANTHER" id="PTHR42756:SF1">
    <property type="entry name" value="TRANSCRIPTIONAL REPRESSOR OF EMRAB OPERON"/>
    <property type="match status" value="1"/>
</dbReference>
<gene>
    <name evidence="5" type="ORF">EPA93_28355</name>
</gene>
<dbReference type="SMART" id="SM00347">
    <property type="entry name" value="HTH_MARR"/>
    <property type="match status" value="1"/>
</dbReference>
<protein>
    <submittedName>
        <fullName evidence="5">MarR family transcriptional regulator</fullName>
    </submittedName>
</protein>
<feature type="domain" description="HTH marR-type" evidence="4">
    <location>
        <begin position="1"/>
        <end position="139"/>
    </location>
</feature>
<dbReference type="AlphaFoldDB" id="A0A4P6JVI3"/>
<evidence type="ECO:0000313" key="6">
    <source>
        <dbReference type="Proteomes" id="UP000290365"/>
    </source>
</evidence>
<dbReference type="PANTHER" id="PTHR42756">
    <property type="entry name" value="TRANSCRIPTIONAL REGULATOR, MARR"/>
    <property type="match status" value="1"/>
</dbReference>
<dbReference type="InterPro" id="IPR036388">
    <property type="entry name" value="WH-like_DNA-bd_sf"/>
</dbReference>
<dbReference type="PRINTS" id="PR00598">
    <property type="entry name" value="HTHMARR"/>
</dbReference>
<dbReference type="GO" id="GO:0003677">
    <property type="term" value="F:DNA binding"/>
    <property type="evidence" value="ECO:0007669"/>
    <property type="project" value="UniProtKB-KW"/>
</dbReference>
<keyword evidence="1" id="KW-0805">Transcription regulation</keyword>
<dbReference type="SUPFAM" id="SSF46785">
    <property type="entry name" value="Winged helix' DNA-binding domain"/>
    <property type="match status" value="1"/>
</dbReference>
<dbReference type="PROSITE" id="PS50995">
    <property type="entry name" value="HTH_MARR_2"/>
    <property type="match status" value="1"/>
</dbReference>
<evidence type="ECO:0000256" key="3">
    <source>
        <dbReference type="ARBA" id="ARBA00023163"/>
    </source>
</evidence>
<dbReference type="InterPro" id="IPR036390">
    <property type="entry name" value="WH_DNA-bd_sf"/>
</dbReference>
<reference evidence="5 6" key="1">
    <citation type="submission" date="2019-01" db="EMBL/GenBank/DDBJ databases">
        <title>Ktedonosporobacter rubrisoli SCAWS-G2.</title>
        <authorList>
            <person name="Huang Y."/>
            <person name="Yan B."/>
        </authorList>
    </citation>
    <scope>NUCLEOTIDE SEQUENCE [LARGE SCALE GENOMIC DNA]</scope>
    <source>
        <strain evidence="5 6">SCAWS-G2</strain>
    </source>
</reference>
<dbReference type="Gene3D" id="1.10.10.10">
    <property type="entry name" value="Winged helix-like DNA-binding domain superfamily/Winged helix DNA-binding domain"/>
    <property type="match status" value="1"/>
</dbReference>
<evidence type="ECO:0000259" key="4">
    <source>
        <dbReference type="PROSITE" id="PS50995"/>
    </source>
</evidence>
<dbReference type="KEGG" id="kbs:EPA93_28355"/>
<dbReference type="OrthoDB" id="163346at2"/>
<keyword evidence="3" id="KW-0804">Transcription</keyword>
<proteinExistence type="predicted"/>
<dbReference type="EMBL" id="CP035758">
    <property type="protein sequence ID" value="QBD79679.1"/>
    <property type="molecule type" value="Genomic_DNA"/>
</dbReference>
<keyword evidence="2" id="KW-0238">DNA-binding</keyword>
<evidence type="ECO:0000256" key="1">
    <source>
        <dbReference type="ARBA" id="ARBA00023015"/>
    </source>
</evidence>
<dbReference type="Pfam" id="PF01047">
    <property type="entry name" value="MarR"/>
    <property type="match status" value="1"/>
</dbReference>
<sequence>MYLDLVGHLIGGQLVRAQRAHQRQGLELLKRMGLYSGQEMLLLSLQREDGMTQSQLAALHHLDLSTITRVVKRMEGSGLVEQRTDVEDARIARVYLTEQGRKLCEPAWQVWLDLEKQLTQGMTEAEKVLFWRLLETAASNLER</sequence>
<dbReference type="InterPro" id="IPR000835">
    <property type="entry name" value="HTH_MarR-typ"/>
</dbReference>
<name>A0A4P6JVI3_KTERU</name>
<organism evidence="5 6">
    <name type="scientific">Ktedonosporobacter rubrisoli</name>
    <dbReference type="NCBI Taxonomy" id="2509675"/>
    <lineage>
        <taxon>Bacteria</taxon>
        <taxon>Bacillati</taxon>
        <taxon>Chloroflexota</taxon>
        <taxon>Ktedonobacteria</taxon>
        <taxon>Ktedonobacterales</taxon>
        <taxon>Ktedonosporobacteraceae</taxon>
        <taxon>Ktedonosporobacter</taxon>
    </lineage>
</organism>
<dbReference type="RefSeq" id="WP_129890745.1">
    <property type="nucleotide sequence ID" value="NZ_CP035758.1"/>
</dbReference>
<dbReference type="Proteomes" id="UP000290365">
    <property type="component" value="Chromosome"/>
</dbReference>